<dbReference type="Proteomes" id="UP000307173">
    <property type="component" value="Unassembled WGS sequence"/>
</dbReference>
<dbReference type="Pfam" id="PF08700">
    <property type="entry name" value="VPS51_Exo84_N"/>
    <property type="match status" value="1"/>
</dbReference>
<dbReference type="STRING" id="52247.A0A4T0WWY3"/>
<name>A0A4T0WWY3_9ASCO</name>
<evidence type="ECO:0008006" key="3">
    <source>
        <dbReference type="Google" id="ProtNLM"/>
    </source>
</evidence>
<keyword evidence="2" id="KW-1185">Reference proteome</keyword>
<accession>A0A4T0WWY3</accession>
<dbReference type="EMBL" id="SELW01000652">
    <property type="protein sequence ID" value="TID15821.1"/>
    <property type="molecule type" value="Genomic_DNA"/>
</dbReference>
<evidence type="ECO:0000313" key="2">
    <source>
        <dbReference type="Proteomes" id="UP000307173"/>
    </source>
</evidence>
<dbReference type="OrthoDB" id="203678at2759"/>
<evidence type="ECO:0000313" key="1">
    <source>
        <dbReference type="EMBL" id="TID15821.1"/>
    </source>
</evidence>
<protein>
    <recommendedName>
        <fullName evidence="3">Vacuolar protein sorting-associated protein 51 homolog</fullName>
    </recommendedName>
</protein>
<dbReference type="AlphaFoldDB" id="A0A4T0WWY3"/>
<reference evidence="1 2" key="1">
    <citation type="journal article" date="2019" name="Front. Genet.">
        <title>Whole-Genome Sequencing of the Opportunistic Yeast Pathogen Candida inconspicua Uncovers Its Hybrid Origin.</title>
        <authorList>
            <person name="Mixao V."/>
            <person name="Hansen A.P."/>
            <person name="Saus E."/>
            <person name="Boekhout T."/>
            <person name="Lass-Florl C."/>
            <person name="Gabaldon T."/>
        </authorList>
    </citation>
    <scope>NUCLEOTIDE SEQUENCE [LARGE SCALE GENOMIC DNA]</scope>
    <source>
        <strain evidence="1 2">CBS 180</strain>
    </source>
</reference>
<organism evidence="1 2">
    <name type="scientific">Pichia inconspicua</name>
    <dbReference type="NCBI Taxonomy" id="52247"/>
    <lineage>
        <taxon>Eukaryota</taxon>
        <taxon>Fungi</taxon>
        <taxon>Dikarya</taxon>
        <taxon>Ascomycota</taxon>
        <taxon>Saccharomycotina</taxon>
        <taxon>Pichiomycetes</taxon>
        <taxon>Pichiales</taxon>
        <taxon>Pichiaceae</taxon>
        <taxon>Pichia</taxon>
    </lineage>
</organism>
<comment type="caution">
    <text evidence="1">The sequence shown here is derived from an EMBL/GenBank/DDBJ whole genome shotgun (WGS) entry which is preliminary data.</text>
</comment>
<proteinExistence type="predicted"/>
<gene>
    <name evidence="1" type="ORF">CANINC_004351</name>
</gene>
<sequence length="158" mass="18334">MNTGSRQESGNRGNKVALEAIKAQRDALKNFYKLKEQTQAPQSQVKTHPENASNLYVGDIDPSQIKDLRKFIEEEHYLNILKVENEVLDRLSNSKSEIKSIIYNNYYELIKINTVLEELLKPKDGKIYFDEINNNLEKVRSNMEKLRSTNLDIFGDLK</sequence>